<comment type="subcellular location">
    <subcellularLocation>
        <location evidence="1">Cytoplasm</location>
        <location evidence="1">Cytosol</location>
    </subcellularLocation>
</comment>
<sequence length="107" mass="11948">MNSQEVLDVYETVAVITDQMLAAARKRDWEELVVLESRVAGHVSSLKSGEQPAALTGETRLRKVQIIQKILAHDRLIRDITEPWMAELAILMNSAGTERKLSQAYGS</sequence>
<evidence type="ECO:0000256" key="3">
    <source>
        <dbReference type="ARBA" id="ARBA00022795"/>
    </source>
</evidence>
<proteinExistence type="predicted"/>
<reference evidence="7" key="1">
    <citation type="journal article" date="2019" name="Int. J. Syst. Evol. Microbiol.">
        <title>The Global Catalogue of Microorganisms (GCM) 10K type strain sequencing project: providing services to taxonomists for standard genome sequencing and annotation.</title>
        <authorList>
            <consortium name="The Broad Institute Genomics Platform"/>
            <consortium name="The Broad Institute Genome Sequencing Center for Infectious Disease"/>
            <person name="Wu L."/>
            <person name="Ma J."/>
        </authorList>
    </citation>
    <scope>NUCLEOTIDE SEQUENCE [LARGE SCALE GENOMIC DNA]</scope>
    <source>
        <strain evidence="7">JCM 16673</strain>
    </source>
</reference>
<dbReference type="InterPro" id="IPR008622">
    <property type="entry name" value="FliT"/>
</dbReference>
<organism evidence="6 7">
    <name type="scientific">Actimicrobium antarcticum</name>
    <dbReference type="NCBI Taxonomy" id="1051899"/>
    <lineage>
        <taxon>Bacteria</taxon>
        <taxon>Pseudomonadati</taxon>
        <taxon>Pseudomonadota</taxon>
        <taxon>Betaproteobacteria</taxon>
        <taxon>Burkholderiales</taxon>
        <taxon>Oxalobacteraceae</taxon>
        <taxon>Actimicrobium</taxon>
    </lineage>
</organism>
<dbReference type="Proteomes" id="UP001501353">
    <property type="component" value="Unassembled WGS sequence"/>
</dbReference>
<evidence type="ECO:0000256" key="4">
    <source>
        <dbReference type="ARBA" id="ARBA00023186"/>
    </source>
</evidence>
<keyword evidence="3" id="KW-1005">Bacterial flagellum biogenesis</keyword>
<gene>
    <name evidence="6" type="ORF">GCM10022212_07530</name>
</gene>
<dbReference type="EMBL" id="BAAAZE010000005">
    <property type="protein sequence ID" value="GAA4015267.1"/>
    <property type="molecule type" value="Genomic_DNA"/>
</dbReference>
<keyword evidence="4" id="KW-0143">Chaperone</keyword>
<evidence type="ECO:0000256" key="2">
    <source>
        <dbReference type="ARBA" id="ARBA00022490"/>
    </source>
</evidence>
<comment type="caution">
    <text evidence="6">The sequence shown here is derived from an EMBL/GenBank/DDBJ whole genome shotgun (WGS) entry which is preliminary data.</text>
</comment>
<evidence type="ECO:0000313" key="6">
    <source>
        <dbReference type="EMBL" id="GAA4015267.1"/>
    </source>
</evidence>
<dbReference type="Pfam" id="PF05400">
    <property type="entry name" value="FliT"/>
    <property type="match status" value="1"/>
</dbReference>
<keyword evidence="2" id="KW-0963">Cytoplasm</keyword>
<evidence type="ECO:0000313" key="7">
    <source>
        <dbReference type="Proteomes" id="UP001501353"/>
    </source>
</evidence>
<dbReference type="Gene3D" id="1.20.58.380">
    <property type="entry name" value="Flagellar protein flit"/>
    <property type="match status" value="1"/>
</dbReference>
<accession>A0ABP7SQX1</accession>
<evidence type="ECO:0000256" key="1">
    <source>
        <dbReference type="ARBA" id="ARBA00004514"/>
    </source>
</evidence>
<name>A0ABP7SQX1_9BURK</name>
<keyword evidence="7" id="KW-1185">Reference proteome</keyword>
<protein>
    <recommendedName>
        <fullName evidence="5">Flagellar protein FliT</fullName>
    </recommendedName>
</protein>
<dbReference type="RefSeq" id="WP_344761898.1">
    <property type="nucleotide sequence ID" value="NZ_BAAAZE010000005.1"/>
</dbReference>
<evidence type="ECO:0000256" key="5">
    <source>
        <dbReference type="ARBA" id="ARBA00093797"/>
    </source>
</evidence>